<reference evidence="2 3" key="1">
    <citation type="journal article" date="2020" name="Microorganisms">
        <title>Osmotic Adaptation and Compatible Solute Biosynthesis of Phototrophic Bacteria as Revealed from Genome Analyses.</title>
        <authorList>
            <person name="Imhoff J.F."/>
            <person name="Rahn T."/>
            <person name="Kunzel S."/>
            <person name="Keller A."/>
            <person name="Neulinger S.C."/>
        </authorList>
    </citation>
    <scope>NUCLEOTIDE SEQUENCE [LARGE SCALE GENOMIC DNA]</scope>
    <source>
        <strain evidence="2 3">DSM 15382</strain>
    </source>
</reference>
<evidence type="ECO:0000313" key="2">
    <source>
        <dbReference type="EMBL" id="MBK1660102.1"/>
    </source>
</evidence>
<feature type="region of interest" description="Disordered" evidence="1">
    <location>
        <begin position="1"/>
        <end position="29"/>
    </location>
</feature>
<organism evidence="2 3">
    <name type="scientific">Paracraurococcus ruber</name>
    <dbReference type="NCBI Taxonomy" id="77675"/>
    <lineage>
        <taxon>Bacteria</taxon>
        <taxon>Pseudomonadati</taxon>
        <taxon>Pseudomonadota</taxon>
        <taxon>Alphaproteobacteria</taxon>
        <taxon>Acetobacterales</taxon>
        <taxon>Roseomonadaceae</taxon>
        <taxon>Paracraurococcus</taxon>
    </lineage>
</organism>
<evidence type="ECO:0000313" key="3">
    <source>
        <dbReference type="Proteomes" id="UP000697995"/>
    </source>
</evidence>
<accession>A0ABS1D029</accession>
<feature type="compositionally biased region" description="Low complexity" evidence="1">
    <location>
        <begin position="61"/>
        <end position="85"/>
    </location>
</feature>
<sequence length="169" mass="17427">MQHGCLLDQASVGSPRPGRNMPSGPRWPAVRPAWRRACVPGRCRPGGPLVGVITLSRTRQPARAAAMSKAGSRAAPADAHTAAQADGSRRPPGDHDGSGTGWRRSRAARPSGAAPACPSARLAIGAVAFLRGDRVPGNAGSGCIHRSPPAGPGDGARLRCWPCVADRKR</sequence>
<dbReference type="Pfam" id="PF08856">
    <property type="entry name" value="DUF1826"/>
    <property type="match status" value="1"/>
</dbReference>
<proteinExistence type="predicted"/>
<dbReference type="EMBL" id="NRSG01000146">
    <property type="protein sequence ID" value="MBK1660102.1"/>
    <property type="molecule type" value="Genomic_DNA"/>
</dbReference>
<comment type="caution">
    <text evidence="2">The sequence shown here is derived from an EMBL/GenBank/DDBJ whole genome shotgun (WGS) entry which is preliminary data.</text>
</comment>
<dbReference type="Proteomes" id="UP000697995">
    <property type="component" value="Unassembled WGS sequence"/>
</dbReference>
<evidence type="ECO:0000256" key="1">
    <source>
        <dbReference type="SAM" id="MobiDB-lite"/>
    </source>
</evidence>
<dbReference type="RefSeq" id="WP_133221492.1">
    <property type="nucleotide sequence ID" value="NZ_SMOA01000137.1"/>
</dbReference>
<feature type="region of interest" description="Disordered" evidence="1">
    <location>
        <begin position="61"/>
        <end position="116"/>
    </location>
</feature>
<name>A0ABS1D029_9PROT</name>
<protein>
    <submittedName>
        <fullName evidence="2">Uncharacterized protein</fullName>
    </submittedName>
</protein>
<feature type="compositionally biased region" description="Basic and acidic residues" evidence="1">
    <location>
        <begin position="87"/>
        <end position="97"/>
    </location>
</feature>
<gene>
    <name evidence="2" type="ORF">CKO45_17870</name>
</gene>
<dbReference type="InterPro" id="IPR014955">
    <property type="entry name" value="DUF1826"/>
</dbReference>
<keyword evidence="3" id="KW-1185">Reference proteome</keyword>